<dbReference type="Proteomes" id="UP001162992">
    <property type="component" value="Chromosome 2"/>
</dbReference>
<evidence type="ECO:0000313" key="1">
    <source>
        <dbReference type="EMBL" id="KAJ7565998.1"/>
    </source>
</evidence>
<protein>
    <submittedName>
        <fullName evidence="1">Uncharacterized protein</fullName>
    </submittedName>
</protein>
<evidence type="ECO:0000313" key="2">
    <source>
        <dbReference type="Proteomes" id="UP001162992"/>
    </source>
</evidence>
<gene>
    <name evidence="1" type="ORF">O6H91_02G084300</name>
</gene>
<accession>A0ACC2EHM9</accession>
<reference evidence="2" key="1">
    <citation type="journal article" date="2024" name="Proc. Natl. Acad. Sci. U.S.A.">
        <title>Extraordinary preservation of gene collinearity over three hundred million years revealed in homosporous lycophytes.</title>
        <authorList>
            <person name="Li C."/>
            <person name="Wickell D."/>
            <person name="Kuo L.Y."/>
            <person name="Chen X."/>
            <person name="Nie B."/>
            <person name="Liao X."/>
            <person name="Peng D."/>
            <person name="Ji J."/>
            <person name="Jenkins J."/>
            <person name="Williams M."/>
            <person name="Shu S."/>
            <person name="Plott C."/>
            <person name="Barry K."/>
            <person name="Rajasekar S."/>
            <person name="Grimwood J."/>
            <person name="Han X."/>
            <person name="Sun S."/>
            <person name="Hou Z."/>
            <person name="He W."/>
            <person name="Dai G."/>
            <person name="Sun C."/>
            <person name="Schmutz J."/>
            <person name="Leebens-Mack J.H."/>
            <person name="Li F.W."/>
            <person name="Wang L."/>
        </authorList>
    </citation>
    <scope>NUCLEOTIDE SEQUENCE [LARGE SCALE GENOMIC DNA]</scope>
    <source>
        <strain evidence="2">cv. PW_Plant_1</strain>
    </source>
</reference>
<comment type="caution">
    <text evidence="1">The sequence shown here is derived from an EMBL/GenBank/DDBJ whole genome shotgun (WGS) entry which is preliminary data.</text>
</comment>
<sequence>MSETKSSSLAAAINRRNSPKGKQTLLEAPVGGDVEAMENPVDTIKVFSEKELTREVEKVAATLTPDQDWSIRMAAMQRVEGLVFGGAIEYTCFPSLLKQLVGPLTVQLSDRRSSIVKQACHLLNLLSKELLADFESCAEAFIPALFKLVVITVLVIAESADNCIKTMLRNCRVARVLPRIVDCAKHDRNAVLRARCCDYALLMLEQWADSSEIQRSIDLYEDLIKSCVGDAMSEVRSTARSCYRLFAKTWPNRARRLFSSFDPVIQRLILEEDGGFHKRYASPSVRDKGAQQARNATSHSINVVPQSTAPSGTPISFSTPASTDVDRNSNHVGLGPARIRNSSLDQKNLNEHAPERTLESILQSSQQQVNAIESMLRGLDLAEHGMVSATSRVPNKDPVGGSYLKIHAPAAPARVGIDPPSARDPPFPASTPASSQVDIRAPSLTVGYPSASHMRTGSNGSIENVNMLNVAPLQTHGILDAGKRSFVSGVNRDGSSGVLTSIVARRVPMATERPTQQALVSEAIEGKGPKRVLKQEASYDKLPDFHHNAVPGFQRPLLRTAVSARSSGSSRSSLDDNQPLYGDVFNCTDGLMSLNDALTEGLSTSADWSARVTAFNYLKKSLQQGARGLQDVTQSFERVMKLFHEHLDDPHHKVAQAALTTLAELVPACKKLFEAYLERILPLVFSRLVDTKEVIRQLGTSALEIVGNTYSIDSLLPALLRSLDEQRSPKAKVAVIEFAIAAFTKLALNGEAGGGTGLLKLWLTKLAPLASDKNSKLKEVAINGIIAVYSHFDSTTVLNFILALSIEEQSVLRRALKQYTPRIEVDLMTYLQSRSQRTRSRPMSEQGDIATPSEEGYPGFSSKTFSSLARSQSAAGYSSGSINSDGGRKWSSTQSDTRKFECPTVSQHSIPDSSRQYYQDREQVVSPEDPLLHGKTKDTRSNLEHVMDRSGMQPEQDKMSSYGNPESGHGHAKPRSLSINGRKNSMDNEHCISKGLGGTEAADFEARYDDNDLSEKINEKSLLKDSVLSVPTLLQQMSDWGNMKPAKEKRQVLQEIMKLSRANNASVWSEVAGSSLKGLRSAICSLSSVCRLEELQRRIWIWPSSLSSLSDRVLVVVLETLEDSDLANRELALVVILDMLNNQKKFLEGSVEVLLQRLLHSSKDQVSCGADSCLSSILSQCDPYKCLSVVVPLLVSEDEKMLVTCISALTKIVTRLPSEQLMAQLPSFLPALFNAFGNENADVRKTVVFCLVDIYIILGKAFVPYLGSLSSTQLRLVTIYANRISQARLGASMDSPQ</sequence>
<dbReference type="EMBL" id="CM055093">
    <property type="protein sequence ID" value="KAJ7565998.1"/>
    <property type="molecule type" value="Genomic_DNA"/>
</dbReference>
<name>A0ACC2EHM9_DIPCM</name>
<keyword evidence="2" id="KW-1185">Reference proteome</keyword>
<organism evidence="1 2">
    <name type="scientific">Diphasiastrum complanatum</name>
    <name type="common">Issler's clubmoss</name>
    <name type="synonym">Lycopodium complanatum</name>
    <dbReference type="NCBI Taxonomy" id="34168"/>
    <lineage>
        <taxon>Eukaryota</taxon>
        <taxon>Viridiplantae</taxon>
        <taxon>Streptophyta</taxon>
        <taxon>Embryophyta</taxon>
        <taxon>Tracheophyta</taxon>
        <taxon>Lycopodiopsida</taxon>
        <taxon>Lycopodiales</taxon>
        <taxon>Lycopodiaceae</taxon>
        <taxon>Lycopodioideae</taxon>
        <taxon>Diphasiastrum</taxon>
    </lineage>
</organism>
<proteinExistence type="predicted"/>